<feature type="transmembrane region" description="Helical" evidence="1">
    <location>
        <begin position="12"/>
        <end position="36"/>
    </location>
</feature>
<dbReference type="Proteomes" id="UP000177745">
    <property type="component" value="Unassembled WGS sequence"/>
</dbReference>
<gene>
    <name evidence="2" type="ORF">A3G51_03055</name>
</gene>
<keyword evidence="1" id="KW-0812">Transmembrane</keyword>
<protein>
    <recommendedName>
        <fullName evidence="4">LemA family protein</fullName>
    </recommendedName>
</protein>
<sequence length="221" mass="24461">MNGRRSKRGSVPVLLIITVVVLGGLFAGGVSLYGYANGVRNNLVSQETALNAQYQDNQNELGNYEVAFYEQTGLANLKSEKMDKIISDAVKGRYEGKDGQPVERGQGGAFFSAMVEAYPDLRGQLDVYDKIISFVASGREAYKAKQSKQLDMLRAYESYRQTGWVRSLFVNWIGYPSLRAQIGQKVVRGTDALSQMELIVTTETTNQSYESGKMKALTVPE</sequence>
<reference evidence="2 3" key="1">
    <citation type="journal article" date="2016" name="Nat. Commun.">
        <title>Thousands of microbial genomes shed light on interconnected biogeochemical processes in an aquifer system.</title>
        <authorList>
            <person name="Anantharaman K."/>
            <person name="Brown C.T."/>
            <person name="Hug L.A."/>
            <person name="Sharon I."/>
            <person name="Castelle C.J."/>
            <person name="Probst A.J."/>
            <person name="Thomas B.C."/>
            <person name="Singh A."/>
            <person name="Wilkins M.J."/>
            <person name="Karaoz U."/>
            <person name="Brodie E.L."/>
            <person name="Williams K.H."/>
            <person name="Hubbard S.S."/>
            <person name="Banfield J.F."/>
        </authorList>
    </citation>
    <scope>NUCLEOTIDE SEQUENCE [LARGE SCALE GENOMIC DNA]</scope>
</reference>
<comment type="caution">
    <text evidence="2">The sequence shown here is derived from an EMBL/GenBank/DDBJ whole genome shotgun (WGS) entry which is preliminary data.</text>
</comment>
<evidence type="ECO:0000313" key="2">
    <source>
        <dbReference type="EMBL" id="OGN34172.1"/>
    </source>
</evidence>
<evidence type="ECO:0000256" key="1">
    <source>
        <dbReference type="SAM" id="Phobius"/>
    </source>
</evidence>
<evidence type="ECO:0008006" key="4">
    <source>
        <dbReference type="Google" id="ProtNLM"/>
    </source>
</evidence>
<name>A0A1F8H978_9BACT</name>
<proteinExistence type="predicted"/>
<keyword evidence="1" id="KW-0472">Membrane</keyword>
<accession>A0A1F8H978</accession>
<dbReference type="EMBL" id="MGKY01000005">
    <property type="protein sequence ID" value="OGN34172.1"/>
    <property type="molecule type" value="Genomic_DNA"/>
</dbReference>
<evidence type="ECO:0000313" key="3">
    <source>
        <dbReference type="Proteomes" id="UP000177745"/>
    </source>
</evidence>
<dbReference type="AlphaFoldDB" id="A0A1F8H978"/>
<keyword evidence="1" id="KW-1133">Transmembrane helix</keyword>
<organism evidence="2 3">
    <name type="scientific">Candidatus Yanofskybacteria bacterium RIFCSPLOWO2_12_FULL_43_11b</name>
    <dbReference type="NCBI Taxonomy" id="1802710"/>
    <lineage>
        <taxon>Bacteria</taxon>
        <taxon>Candidatus Yanofskyibacteriota</taxon>
    </lineage>
</organism>